<accession>A0A1G7IV00</accession>
<gene>
    <name evidence="9" type="ORF">SAMN04488542_106148</name>
</gene>
<proteinExistence type="inferred from homology"/>
<dbReference type="Pfam" id="PF00107">
    <property type="entry name" value="ADH_zinc_N"/>
    <property type="match status" value="1"/>
</dbReference>
<evidence type="ECO:0000256" key="2">
    <source>
        <dbReference type="ARBA" id="ARBA00008072"/>
    </source>
</evidence>
<dbReference type="EMBL" id="FNBG01000006">
    <property type="protein sequence ID" value="SDF16511.1"/>
    <property type="molecule type" value="Genomic_DNA"/>
</dbReference>
<evidence type="ECO:0000313" key="10">
    <source>
        <dbReference type="Proteomes" id="UP000198972"/>
    </source>
</evidence>
<evidence type="ECO:0000313" key="9">
    <source>
        <dbReference type="EMBL" id="SDF16511.1"/>
    </source>
</evidence>
<evidence type="ECO:0000259" key="8">
    <source>
        <dbReference type="Pfam" id="PF08240"/>
    </source>
</evidence>
<name>A0A1G7IV00_9BACL</name>
<dbReference type="OrthoDB" id="9777057at2"/>
<feature type="domain" description="Alcohol dehydrogenase-like N-terminal" evidence="8">
    <location>
        <begin position="25"/>
        <end position="112"/>
    </location>
</feature>
<evidence type="ECO:0000259" key="7">
    <source>
        <dbReference type="Pfam" id="PF00107"/>
    </source>
</evidence>
<evidence type="ECO:0000256" key="3">
    <source>
        <dbReference type="ARBA" id="ARBA00022723"/>
    </source>
</evidence>
<comment type="cofactor">
    <cofactor evidence="1 6">
        <name>Zn(2+)</name>
        <dbReference type="ChEBI" id="CHEBI:29105"/>
    </cofactor>
</comment>
<dbReference type="Gene3D" id="3.90.180.10">
    <property type="entry name" value="Medium-chain alcohol dehydrogenases, catalytic domain"/>
    <property type="match status" value="2"/>
</dbReference>
<dbReference type="PROSITE" id="PS00059">
    <property type="entry name" value="ADH_ZINC"/>
    <property type="match status" value="1"/>
</dbReference>
<dbReference type="Gene3D" id="3.40.50.720">
    <property type="entry name" value="NAD(P)-binding Rossmann-like Domain"/>
    <property type="match status" value="1"/>
</dbReference>
<sequence>MKSAIYHGIKQISIEEKPMPKPGLNDVIVQIKRAGICATDVTAYNYNGDIVSIFPGAEFGHEMVGVVSEVGASVQDIFVGMRVFVNPLTFRNPTDTDRGGAFSEYVLVANAQLNYNLFVLPDNVSYDDAVVIEPFSVGVHGKNVPGAKPGSNIVIYGAGAIGLCTLSALVGSGVNNAVIVDLDDQRLALAKEMGGVPFNLKESNFREFLIGHFGQSDNCVGLPTPNVDIYIDCAGASNIPDQFLSMAKAGAKLSVVAVHKKSPEVAFSSLMMTEAVIMGSFMYTPKDINETLGYLSSHSTQINKIITHRYPHSQITEAFEMACDASQAIKVVIDYDL</sequence>
<dbReference type="GO" id="GO:0005737">
    <property type="term" value="C:cytoplasm"/>
    <property type="evidence" value="ECO:0007669"/>
    <property type="project" value="TreeGrafter"/>
</dbReference>
<dbReference type="AlphaFoldDB" id="A0A1G7IV00"/>
<evidence type="ECO:0000256" key="1">
    <source>
        <dbReference type="ARBA" id="ARBA00001947"/>
    </source>
</evidence>
<dbReference type="InterPro" id="IPR013149">
    <property type="entry name" value="ADH-like_C"/>
</dbReference>
<keyword evidence="5" id="KW-0560">Oxidoreductase</keyword>
<dbReference type="GO" id="GO:0008270">
    <property type="term" value="F:zinc ion binding"/>
    <property type="evidence" value="ECO:0007669"/>
    <property type="project" value="InterPro"/>
</dbReference>
<dbReference type="InterPro" id="IPR036291">
    <property type="entry name" value="NAD(P)-bd_dom_sf"/>
</dbReference>
<dbReference type="SUPFAM" id="SSF51735">
    <property type="entry name" value="NAD(P)-binding Rossmann-fold domains"/>
    <property type="match status" value="1"/>
</dbReference>
<keyword evidence="3 6" id="KW-0479">Metal-binding</keyword>
<comment type="similarity">
    <text evidence="2 6">Belongs to the zinc-containing alcohol dehydrogenase family.</text>
</comment>
<dbReference type="InterPro" id="IPR013154">
    <property type="entry name" value="ADH-like_N"/>
</dbReference>
<keyword evidence="10" id="KW-1185">Reference proteome</keyword>
<reference evidence="9 10" key="1">
    <citation type="submission" date="2016-10" db="EMBL/GenBank/DDBJ databases">
        <authorList>
            <person name="de Groot N.N."/>
        </authorList>
    </citation>
    <scope>NUCLEOTIDE SEQUENCE [LARGE SCALE GENOMIC DNA]</scope>
    <source>
        <strain evidence="9 10">DSM 28129</strain>
    </source>
</reference>
<dbReference type="STRING" id="670482.SAMN04488542_106148"/>
<dbReference type="InterPro" id="IPR011032">
    <property type="entry name" value="GroES-like_sf"/>
</dbReference>
<feature type="domain" description="Alcohol dehydrogenase-like C-terminal" evidence="7">
    <location>
        <begin position="160"/>
        <end position="293"/>
    </location>
</feature>
<dbReference type="GO" id="GO:0000721">
    <property type="term" value="F:(R,R)-butanediol dehydrogenase activity"/>
    <property type="evidence" value="ECO:0007669"/>
    <property type="project" value="TreeGrafter"/>
</dbReference>
<dbReference type="Pfam" id="PF08240">
    <property type="entry name" value="ADH_N"/>
    <property type="match status" value="1"/>
</dbReference>
<dbReference type="RefSeq" id="WP_091228170.1">
    <property type="nucleotide sequence ID" value="NZ_FNBG01000006.1"/>
</dbReference>
<protein>
    <submittedName>
        <fullName evidence="9">2-desacetyl-2-hydroxyethyl bacteriochlorophyllide A dehydrogenase</fullName>
    </submittedName>
</protein>
<dbReference type="SUPFAM" id="SSF50129">
    <property type="entry name" value="GroES-like"/>
    <property type="match status" value="1"/>
</dbReference>
<evidence type="ECO:0000256" key="5">
    <source>
        <dbReference type="ARBA" id="ARBA00023002"/>
    </source>
</evidence>
<evidence type="ECO:0000256" key="4">
    <source>
        <dbReference type="ARBA" id="ARBA00022833"/>
    </source>
</evidence>
<dbReference type="PANTHER" id="PTHR43161">
    <property type="entry name" value="SORBITOL DEHYDROGENASE"/>
    <property type="match status" value="1"/>
</dbReference>
<keyword evidence="4 6" id="KW-0862">Zinc</keyword>
<organism evidence="9 10">
    <name type="scientific">Fontibacillus panacisegetis</name>
    <dbReference type="NCBI Taxonomy" id="670482"/>
    <lineage>
        <taxon>Bacteria</taxon>
        <taxon>Bacillati</taxon>
        <taxon>Bacillota</taxon>
        <taxon>Bacilli</taxon>
        <taxon>Bacillales</taxon>
        <taxon>Paenibacillaceae</taxon>
        <taxon>Fontibacillus</taxon>
    </lineage>
</organism>
<dbReference type="GO" id="GO:0034079">
    <property type="term" value="P:butanediol biosynthetic process"/>
    <property type="evidence" value="ECO:0007669"/>
    <property type="project" value="TreeGrafter"/>
</dbReference>
<evidence type="ECO:0000256" key="6">
    <source>
        <dbReference type="RuleBase" id="RU361277"/>
    </source>
</evidence>
<dbReference type="InterPro" id="IPR002328">
    <property type="entry name" value="ADH_Zn_CS"/>
</dbReference>
<dbReference type="Proteomes" id="UP000198972">
    <property type="component" value="Unassembled WGS sequence"/>
</dbReference>
<dbReference type="PANTHER" id="PTHR43161:SF23">
    <property type="entry name" value="(R,R)-BUTANEDIOL DEHYDROGENASE-RELATED"/>
    <property type="match status" value="1"/>
</dbReference>